<dbReference type="Proteomes" id="UP000033661">
    <property type="component" value="Unassembled WGS sequence"/>
</dbReference>
<dbReference type="EMBL" id="LAOI01000001">
    <property type="protein sequence ID" value="KJV90182.1"/>
    <property type="molecule type" value="Genomic_DNA"/>
</dbReference>
<organism evidence="1 2">
    <name type="scientific">Rickettsia bellii str. RML An4</name>
    <dbReference type="NCBI Taxonomy" id="1359193"/>
    <lineage>
        <taxon>Bacteria</taxon>
        <taxon>Pseudomonadati</taxon>
        <taxon>Pseudomonadota</taxon>
        <taxon>Alphaproteobacteria</taxon>
        <taxon>Rickettsiales</taxon>
        <taxon>Rickettsiaceae</taxon>
        <taxon>Rickettsieae</taxon>
        <taxon>Rickettsia</taxon>
        <taxon>belli group</taxon>
    </lineage>
</organism>
<evidence type="ECO:0000313" key="2">
    <source>
        <dbReference type="Proteomes" id="UP000033661"/>
    </source>
</evidence>
<evidence type="ECO:0008006" key="3">
    <source>
        <dbReference type="Google" id="ProtNLM"/>
    </source>
</evidence>
<proteinExistence type="predicted"/>
<protein>
    <recommendedName>
        <fullName evidence="3">RPE4 domain protein</fullName>
    </recommendedName>
</protein>
<sequence>MDHFCHPVACPRDPVKNTLVFFIIFLDLVPKPWDDIVIQ</sequence>
<keyword evidence="2" id="KW-1185">Reference proteome</keyword>
<name>A0A0F3QD42_RICBE</name>
<evidence type="ECO:0000313" key="1">
    <source>
        <dbReference type="EMBL" id="KJV90182.1"/>
    </source>
</evidence>
<comment type="caution">
    <text evidence="1">The sequence shown here is derived from an EMBL/GenBank/DDBJ whole genome shotgun (WGS) entry which is preliminary data.</text>
</comment>
<accession>A0A0F3QD42</accession>
<dbReference type="PATRIC" id="fig|1359193.3.peg.1144"/>
<reference evidence="1 2" key="1">
    <citation type="submission" date="2015-02" db="EMBL/GenBank/DDBJ databases">
        <title>Genome Sequencing of Rickettsiales.</title>
        <authorList>
            <person name="Daugherty S.C."/>
            <person name="Su Q."/>
            <person name="Abolude K."/>
            <person name="Beier-Sexton M."/>
            <person name="Carlyon J.A."/>
            <person name="Carter R."/>
            <person name="Day N.P."/>
            <person name="Dumler S.J."/>
            <person name="Dyachenko V."/>
            <person name="Godinez A."/>
            <person name="Kurtti T.J."/>
            <person name="Lichay M."/>
            <person name="Mullins K.E."/>
            <person name="Ott S."/>
            <person name="Pappas-Brown V."/>
            <person name="Paris D.H."/>
            <person name="Patel P."/>
            <person name="Richards A.L."/>
            <person name="Sadzewicz L."/>
            <person name="Sears K."/>
            <person name="Seidman D."/>
            <person name="Sengamalay N."/>
            <person name="Stenos J."/>
            <person name="Tallon L.J."/>
            <person name="Vincent G."/>
            <person name="Fraser C.M."/>
            <person name="Munderloh U."/>
            <person name="Dunning-Hotopp J.C."/>
        </authorList>
    </citation>
    <scope>NUCLEOTIDE SEQUENCE [LARGE SCALE GENOMIC DNA]</scope>
    <source>
        <strain evidence="1 2">RML An4</strain>
    </source>
</reference>
<gene>
    <name evidence="1" type="ORF">RBEAN4_1184</name>
</gene>
<dbReference type="AlphaFoldDB" id="A0A0F3QD42"/>